<comment type="subcellular location">
    <subcellularLocation>
        <location evidence="1">Mitochondrion inner membrane</location>
        <topology evidence="1">Multi-pass membrane protein</topology>
    </subcellularLocation>
</comment>
<name>A0ABQ5KQR7_9EUKA</name>
<dbReference type="EMBL" id="BQXS01010872">
    <property type="protein sequence ID" value="GKT34815.1"/>
    <property type="molecule type" value="Genomic_DNA"/>
</dbReference>
<evidence type="ECO:0000256" key="3">
    <source>
        <dbReference type="ARBA" id="ARBA00022448"/>
    </source>
</evidence>
<dbReference type="InterPro" id="IPR002067">
    <property type="entry name" value="MCP"/>
</dbReference>
<feature type="repeat" description="Solcar" evidence="9">
    <location>
        <begin position="8"/>
        <end position="95"/>
    </location>
</feature>
<dbReference type="PRINTS" id="PR00926">
    <property type="entry name" value="MITOCARRIER"/>
</dbReference>
<dbReference type="PRINTS" id="PR00928">
    <property type="entry name" value="GRAVESDC"/>
</dbReference>
<evidence type="ECO:0000313" key="12">
    <source>
        <dbReference type="Proteomes" id="UP001057375"/>
    </source>
</evidence>
<dbReference type="Proteomes" id="UP001057375">
    <property type="component" value="Unassembled WGS sequence"/>
</dbReference>
<evidence type="ECO:0000256" key="10">
    <source>
        <dbReference type="RuleBase" id="RU000488"/>
    </source>
</evidence>
<gene>
    <name evidence="11" type="ORF">ADUPG1_008099</name>
</gene>
<evidence type="ECO:0000256" key="1">
    <source>
        <dbReference type="ARBA" id="ARBA00004448"/>
    </source>
</evidence>
<accession>A0ABQ5KQR7</accession>
<evidence type="ECO:0000256" key="4">
    <source>
        <dbReference type="ARBA" id="ARBA00022692"/>
    </source>
</evidence>
<evidence type="ECO:0000256" key="5">
    <source>
        <dbReference type="ARBA" id="ARBA00022737"/>
    </source>
</evidence>
<keyword evidence="6" id="KW-0999">Mitochondrion inner membrane</keyword>
<comment type="caution">
    <text evidence="11">The sequence shown here is derived from an EMBL/GenBank/DDBJ whole genome shotgun (WGS) entry which is preliminary data.</text>
</comment>
<dbReference type="InterPro" id="IPR018108">
    <property type="entry name" value="MCP_transmembrane"/>
</dbReference>
<dbReference type="InterPro" id="IPR002167">
    <property type="entry name" value="GDC-like"/>
</dbReference>
<dbReference type="Pfam" id="PF00153">
    <property type="entry name" value="Mito_carr"/>
    <property type="match status" value="3"/>
</dbReference>
<keyword evidence="8 9" id="KW-0472">Membrane</keyword>
<keyword evidence="12" id="KW-1185">Reference proteome</keyword>
<dbReference type="InterPro" id="IPR023395">
    <property type="entry name" value="MCP_dom_sf"/>
</dbReference>
<organism evidence="11 12">
    <name type="scientific">Aduncisulcus paluster</name>
    <dbReference type="NCBI Taxonomy" id="2918883"/>
    <lineage>
        <taxon>Eukaryota</taxon>
        <taxon>Metamonada</taxon>
        <taxon>Carpediemonas-like organisms</taxon>
        <taxon>Aduncisulcus</taxon>
    </lineage>
</organism>
<evidence type="ECO:0000313" key="11">
    <source>
        <dbReference type="EMBL" id="GKT34815.1"/>
    </source>
</evidence>
<dbReference type="SUPFAM" id="SSF103506">
    <property type="entry name" value="Mitochondrial carrier"/>
    <property type="match status" value="1"/>
</dbReference>
<proteinExistence type="inferred from homology"/>
<evidence type="ECO:0000256" key="9">
    <source>
        <dbReference type="PROSITE-ProRule" id="PRU00282"/>
    </source>
</evidence>
<keyword evidence="7" id="KW-0496">Mitochondrion</keyword>
<evidence type="ECO:0000256" key="6">
    <source>
        <dbReference type="ARBA" id="ARBA00022792"/>
    </source>
</evidence>
<dbReference type="PANTHER" id="PTHR24089">
    <property type="entry name" value="SOLUTE CARRIER FAMILY 25"/>
    <property type="match status" value="1"/>
</dbReference>
<evidence type="ECO:0000256" key="7">
    <source>
        <dbReference type="ARBA" id="ARBA00023128"/>
    </source>
</evidence>
<dbReference type="PROSITE" id="PS50920">
    <property type="entry name" value="SOLCAR"/>
    <property type="match status" value="3"/>
</dbReference>
<sequence>MGKNKGSLTIMQHLICGGISGAVAKTFTAPLDTIKVIFQIQKKGSQQYDGFFDALFSIIKRDGVAGLWKGNSIGLLRIAPYTAVKFAAFERYKPFFADKNGELNNIRRLVAGACAGVTAVMCTYPLDAVKTRLTIQDKSNPKYSGVINAFTTIAKEEGIGAFFAGLPTTIFGAIPYEGGQFMMYEFIKAEWAKRFDRPMSVWENLLAGCAAGAFAQSISYPFDTVRKRMQAQGKSGDQYYSGMLDCFVKMAKEEGLFSFFAGLQVNFIKVVPYSAISYTVYEQAKKFFEKKNEKAKLE</sequence>
<evidence type="ECO:0000256" key="8">
    <source>
        <dbReference type="ARBA" id="ARBA00023136"/>
    </source>
</evidence>
<dbReference type="Gene3D" id="1.50.40.10">
    <property type="entry name" value="Mitochondrial carrier domain"/>
    <property type="match status" value="1"/>
</dbReference>
<feature type="repeat" description="Solcar" evidence="9">
    <location>
        <begin position="199"/>
        <end position="287"/>
    </location>
</feature>
<comment type="similarity">
    <text evidence="2 10">Belongs to the mitochondrial carrier (TC 2.A.29) family.</text>
</comment>
<reference evidence="11" key="1">
    <citation type="submission" date="2022-03" db="EMBL/GenBank/DDBJ databases">
        <title>Draft genome sequence of Aduncisulcus paluster, a free-living microaerophilic Fornicata.</title>
        <authorList>
            <person name="Yuyama I."/>
            <person name="Kume K."/>
            <person name="Tamura T."/>
            <person name="Inagaki Y."/>
            <person name="Hashimoto T."/>
        </authorList>
    </citation>
    <scope>NUCLEOTIDE SEQUENCE</scope>
    <source>
        <strain evidence="11">NY0171</strain>
    </source>
</reference>
<keyword evidence="5" id="KW-0677">Repeat</keyword>
<protein>
    <submittedName>
        <fullName evidence="11">Multi-domain containing protein</fullName>
    </submittedName>
</protein>
<keyword evidence="3 10" id="KW-0813">Transport</keyword>
<evidence type="ECO:0000256" key="2">
    <source>
        <dbReference type="ARBA" id="ARBA00006375"/>
    </source>
</evidence>
<keyword evidence="4 9" id="KW-0812">Transmembrane</keyword>
<feature type="repeat" description="Solcar" evidence="9">
    <location>
        <begin position="103"/>
        <end position="190"/>
    </location>
</feature>